<accession>A0ABM8UBV9</accession>
<dbReference type="EMBL" id="OU015430">
    <property type="protein sequence ID" value="CAG4967718.1"/>
    <property type="molecule type" value="Genomic_DNA"/>
</dbReference>
<dbReference type="Proteomes" id="UP000680116">
    <property type="component" value="Chromosome"/>
</dbReference>
<sequence length="227" mass="25420">MLTPRQPWHASCVPIPAPSGAGAWRRSELEQGLTKCPQGKRRGRMSGDIRPLFYFWPALAVEAATNTTAVTRCAGLALRGRAIRGPNRSMQARVQRWAREPRIRESPAWRGFRCRRRRPTGTEQGGSVIPCRTSTLKRQPDYVALRRNLSIPADRRHPRTRASGFDFARPLDRAAARPTHHLLHPGAASLARGRRRGRTCDGGRLRTALLLHDRRGRAVDPLALEAV</sequence>
<gene>
    <name evidence="1" type="ORF">LYB30171_00103</name>
</gene>
<name>A0ABM8UBV9_9GAMM</name>
<evidence type="ECO:0000313" key="1">
    <source>
        <dbReference type="EMBL" id="CAG4967718.1"/>
    </source>
</evidence>
<reference evidence="1 2" key="1">
    <citation type="submission" date="2021-04" db="EMBL/GenBank/DDBJ databases">
        <authorList>
            <person name="Rodrigo-Torres L."/>
            <person name="Arahal R. D."/>
            <person name="Lucena T."/>
        </authorList>
    </citation>
    <scope>NUCLEOTIDE SEQUENCE [LARGE SCALE GENOMIC DNA]</scope>
    <source>
        <strain evidence="1 2">CECT 30171</strain>
    </source>
</reference>
<organism evidence="1 2">
    <name type="scientific">Novilysobacter luteus</name>
    <dbReference type="NCBI Taxonomy" id="2822368"/>
    <lineage>
        <taxon>Bacteria</taxon>
        <taxon>Pseudomonadati</taxon>
        <taxon>Pseudomonadota</taxon>
        <taxon>Gammaproteobacteria</taxon>
        <taxon>Lysobacterales</taxon>
        <taxon>Lysobacteraceae</taxon>
        <taxon>Novilysobacter</taxon>
    </lineage>
</organism>
<protein>
    <submittedName>
        <fullName evidence="1">Uncharacterized protein</fullName>
    </submittedName>
</protein>
<keyword evidence="2" id="KW-1185">Reference proteome</keyword>
<proteinExistence type="predicted"/>
<evidence type="ECO:0000313" key="2">
    <source>
        <dbReference type="Proteomes" id="UP000680116"/>
    </source>
</evidence>